<dbReference type="InterPro" id="IPR029044">
    <property type="entry name" value="Nucleotide-diphossugar_trans"/>
</dbReference>
<dbReference type="EMBL" id="QSHO01000025">
    <property type="protein sequence ID" value="RHC12826.1"/>
    <property type="molecule type" value="Genomic_DNA"/>
</dbReference>
<comment type="caution">
    <text evidence="4">The sequence shown here is derived from an EMBL/GenBank/DDBJ whole genome shotgun (WGS) entry which is preliminary data.</text>
</comment>
<evidence type="ECO:0000259" key="3">
    <source>
        <dbReference type="Pfam" id="PF12804"/>
    </source>
</evidence>
<dbReference type="Gene3D" id="3.90.550.10">
    <property type="entry name" value="Spore Coat Polysaccharide Biosynthesis Protein SpsA, Chain A"/>
    <property type="match status" value="1"/>
</dbReference>
<accession>A0A1Q6SKI4</accession>
<keyword evidence="1" id="KW-0808">Transferase</keyword>
<name>A0A1Q6SKI4_9FIRM</name>
<organism evidence="4 7">
    <name type="scientific">Roseburia intestinalis</name>
    <dbReference type="NCBI Taxonomy" id="166486"/>
    <lineage>
        <taxon>Bacteria</taxon>
        <taxon>Bacillati</taxon>
        <taxon>Bacillota</taxon>
        <taxon>Clostridia</taxon>
        <taxon>Lachnospirales</taxon>
        <taxon>Lachnospiraceae</taxon>
        <taxon>Roseburia</taxon>
    </lineage>
</organism>
<dbReference type="InterPro" id="IPR025877">
    <property type="entry name" value="MobA-like_NTP_Trfase"/>
</dbReference>
<dbReference type="RefSeq" id="WP_118210679.1">
    <property type="nucleotide sequence ID" value="NZ_JADNLD010000040.1"/>
</dbReference>
<dbReference type="AlphaFoldDB" id="A0A1Q6SKI4"/>
<dbReference type="Proteomes" id="UP000284465">
    <property type="component" value="Unassembled WGS sequence"/>
</dbReference>
<evidence type="ECO:0000256" key="1">
    <source>
        <dbReference type="ARBA" id="ARBA00022679"/>
    </source>
</evidence>
<dbReference type="Proteomes" id="UP000283513">
    <property type="component" value="Unassembled WGS sequence"/>
</dbReference>
<sequence length="216" mass="24670">MQVSRTVIISCAGMGNRLGLGTTKALVEVEGKPLIMHHLEKLKDESDIRVVVGYQAEKVINVVRKYRKDVVFVFNHNYRETGTGASVALASQYANEYILSLDGDLIIHPDDMKKILECDHEFVSGGIPDTDEPWMLQTYKDDGKEFVSAFSKNIGNYEWNGITQMKSAKIKNGQGHVFQLIEPYLPIPFLELRTREIDTVNDYERAVEWVRNNFRE</sequence>
<dbReference type="GO" id="GO:0016779">
    <property type="term" value="F:nucleotidyltransferase activity"/>
    <property type="evidence" value="ECO:0007669"/>
    <property type="project" value="UniProtKB-KW"/>
</dbReference>
<dbReference type="PANTHER" id="PTHR43584">
    <property type="entry name" value="NUCLEOTIDYL TRANSFERASE"/>
    <property type="match status" value="1"/>
</dbReference>
<gene>
    <name evidence="5" type="ORF">DW856_18420</name>
    <name evidence="4" type="ORF">DW927_17360</name>
</gene>
<feature type="domain" description="MobA-like NTP transferase" evidence="3">
    <location>
        <begin position="8"/>
        <end position="118"/>
    </location>
</feature>
<dbReference type="SUPFAM" id="SSF53448">
    <property type="entry name" value="Nucleotide-diphospho-sugar transferases"/>
    <property type="match status" value="1"/>
</dbReference>
<dbReference type="PANTHER" id="PTHR43584:SF8">
    <property type="entry name" value="N-ACETYLMURAMATE ALPHA-1-PHOSPHATE URIDYLYLTRANSFERASE"/>
    <property type="match status" value="1"/>
</dbReference>
<keyword evidence="2" id="KW-0548">Nucleotidyltransferase</keyword>
<evidence type="ECO:0000313" key="4">
    <source>
        <dbReference type="EMBL" id="RHA64689.1"/>
    </source>
</evidence>
<dbReference type="InterPro" id="IPR050065">
    <property type="entry name" value="GlmU-like"/>
</dbReference>
<dbReference type="Pfam" id="PF12804">
    <property type="entry name" value="NTP_transf_3"/>
    <property type="match status" value="1"/>
</dbReference>
<evidence type="ECO:0000313" key="5">
    <source>
        <dbReference type="EMBL" id="RHC12826.1"/>
    </source>
</evidence>
<reference evidence="6 7" key="1">
    <citation type="submission" date="2018-08" db="EMBL/GenBank/DDBJ databases">
        <title>A genome reference for cultivated species of the human gut microbiota.</title>
        <authorList>
            <person name="Zou Y."/>
            <person name="Xue W."/>
            <person name="Luo G."/>
        </authorList>
    </citation>
    <scope>NUCLEOTIDE SEQUENCE [LARGE SCALE GENOMIC DNA]</scope>
    <source>
        <strain evidence="5 6">AM37-1AC</strain>
        <strain evidence="4 7">AM43-11</strain>
    </source>
</reference>
<evidence type="ECO:0000313" key="7">
    <source>
        <dbReference type="Proteomes" id="UP000284465"/>
    </source>
</evidence>
<evidence type="ECO:0000313" key="6">
    <source>
        <dbReference type="Proteomes" id="UP000283513"/>
    </source>
</evidence>
<dbReference type="EMBL" id="QSFP01000029">
    <property type="protein sequence ID" value="RHA64689.1"/>
    <property type="molecule type" value="Genomic_DNA"/>
</dbReference>
<protein>
    <recommendedName>
        <fullName evidence="3">MobA-like NTP transferase domain-containing protein</fullName>
    </recommendedName>
</protein>
<proteinExistence type="predicted"/>
<evidence type="ECO:0000256" key="2">
    <source>
        <dbReference type="ARBA" id="ARBA00022695"/>
    </source>
</evidence>